<accession>G5E3T3</accession>
<organism evidence="4">
    <name type="scientific">Pipa carvalhoi</name>
    <name type="common">Carvalho's Surinam toad</name>
    <dbReference type="NCBI Taxonomy" id="191480"/>
    <lineage>
        <taxon>Eukaryota</taxon>
        <taxon>Metazoa</taxon>
        <taxon>Chordata</taxon>
        <taxon>Craniata</taxon>
        <taxon>Vertebrata</taxon>
        <taxon>Euteleostomi</taxon>
        <taxon>Amphibia</taxon>
        <taxon>Batrachia</taxon>
        <taxon>Anura</taxon>
        <taxon>Pipoidea</taxon>
        <taxon>Pipidae</taxon>
        <taxon>Pipinae</taxon>
        <taxon>Pipa</taxon>
    </lineage>
</organism>
<evidence type="ECO:0000259" key="3">
    <source>
        <dbReference type="Pfam" id="PF13873"/>
    </source>
</evidence>
<dbReference type="InterPro" id="IPR028002">
    <property type="entry name" value="Myb_DNA-bind_5"/>
</dbReference>
<dbReference type="Pfam" id="PF13873">
    <property type="entry name" value="Myb_DNA-bind_5"/>
    <property type="match status" value="1"/>
</dbReference>
<feature type="non-terminal residue" evidence="4">
    <location>
        <position position="1"/>
    </location>
</feature>
<dbReference type="EMBL" id="JP288047">
    <property type="protein sequence ID" value="AEQ17299.1"/>
    <property type="molecule type" value="mRNA"/>
</dbReference>
<evidence type="ECO:0000313" key="4">
    <source>
        <dbReference type="EMBL" id="AEQ17299.1"/>
    </source>
</evidence>
<proteinExistence type="evidence at transcript level"/>
<evidence type="ECO:0000256" key="1">
    <source>
        <dbReference type="ARBA" id="ARBA00007954"/>
    </source>
</evidence>
<comment type="similarity">
    <text evidence="1">Belongs to the MSANTD3 family.</text>
</comment>
<dbReference type="AlphaFoldDB" id="G5E3T3"/>
<protein>
    <recommendedName>
        <fullName evidence="2">Myb/SANT-like DNA-binding domain-containing protein 3</fullName>
    </recommendedName>
</protein>
<feature type="non-terminal residue" evidence="4">
    <location>
        <position position="122"/>
    </location>
</feature>
<name>G5E3T3_9PIPI</name>
<evidence type="ECO:0000256" key="2">
    <source>
        <dbReference type="ARBA" id="ARBA00021372"/>
    </source>
</evidence>
<dbReference type="PANTHER" id="PTHR21632:SF2">
    <property type="entry name" value="MYB_SANT-LIKE DNA-BINDING DOMAIN-CONTAINING PROTEIN 3"/>
    <property type="match status" value="1"/>
</dbReference>
<feature type="domain" description="Myb/SANT-like DNA-binding" evidence="3">
    <location>
        <begin position="1"/>
        <end position="39"/>
    </location>
</feature>
<reference evidence="4" key="1">
    <citation type="submission" date="2011-09" db="EMBL/GenBank/DDBJ databases">
        <title>The odds of duplicate gene persistence after polyploidization.</title>
        <authorList>
            <person name="Chain F.J.J."/>
            <person name="Evans B.J."/>
            <person name="Dushoff J."/>
        </authorList>
    </citation>
    <scope>NUCLEOTIDE SEQUENCE</scope>
    <source>
        <tissue evidence="4">Liver</tissue>
    </source>
</reference>
<dbReference type="PANTHER" id="PTHR21632">
    <property type="entry name" value="REGULATORY PROTEIN ZESTE"/>
    <property type="match status" value="1"/>
</dbReference>
<sequence length="122" mass="13549">LECKKSDARTIALKQRTWQALAHEYNCQPSVSLRDSKQLVPETNSLCADGSPPRSIEKAYHKGDLELLIDEQGKIQAEPIRKVSVTESLCVDGSPSSSVKKESFVVHERPVSSFNRPFPNSP</sequence>